<evidence type="ECO:0000313" key="3">
    <source>
        <dbReference type="Proteomes" id="UP001500620"/>
    </source>
</evidence>
<sequence>MAPPDPHREGLQDGVRGALRLVRVEPAPARDDAGEGVVVHARPQGFSAVISGLFHRTPGHCPHQSSPARHREPPDG</sequence>
<dbReference type="Proteomes" id="UP001500620">
    <property type="component" value="Unassembled WGS sequence"/>
</dbReference>
<dbReference type="EMBL" id="BAABAT010000008">
    <property type="protein sequence ID" value="GAA4249888.1"/>
    <property type="molecule type" value="Genomic_DNA"/>
</dbReference>
<name>A0ABP8D906_9ACTN</name>
<reference evidence="3" key="1">
    <citation type="journal article" date="2019" name="Int. J. Syst. Evol. Microbiol.">
        <title>The Global Catalogue of Microorganisms (GCM) 10K type strain sequencing project: providing services to taxonomists for standard genome sequencing and annotation.</title>
        <authorList>
            <consortium name="The Broad Institute Genomics Platform"/>
            <consortium name="The Broad Institute Genome Sequencing Center for Infectious Disease"/>
            <person name="Wu L."/>
            <person name="Ma J."/>
        </authorList>
    </citation>
    <scope>NUCLEOTIDE SEQUENCE [LARGE SCALE GENOMIC DNA]</scope>
    <source>
        <strain evidence="3">JCM 17441</strain>
    </source>
</reference>
<organism evidence="2 3">
    <name type="scientific">Dactylosporangium darangshiense</name>
    <dbReference type="NCBI Taxonomy" id="579108"/>
    <lineage>
        <taxon>Bacteria</taxon>
        <taxon>Bacillati</taxon>
        <taxon>Actinomycetota</taxon>
        <taxon>Actinomycetes</taxon>
        <taxon>Micromonosporales</taxon>
        <taxon>Micromonosporaceae</taxon>
        <taxon>Dactylosporangium</taxon>
    </lineage>
</organism>
<accession>A0ABP8D906</accession>
<feature type="region of interest" description="Disordered" evidence="1">
    <location>
        <begin position="54"/>
        <end position="76"/>
    </location>
</feature>
<keyword evidence="3" id="KW-1185">Reference proteome</keyword>
<proteinExistence type="predicted"/>
<evidence type="ECO:0000256" key="1">
    <source>
        <dbReference type="SAM" id="MobiDB-lite"/>
    </source>
</evidence>
<comment type="caution">
    <text evidence="2">The sequence shown here is derived from an EMBL/GenBank/DDBJ whole genome shotgun (WGS) entry which is preliminary data.</text>
</comment>
<protein>
    <submittedName>
        <fullName evidence="2">Uncharacterized protein</fullName>
    </submittedName>
</protein>
<evidence type="ECO:0000313" key="2">
    <source>
        <dbReference type="EMBL" id="GAA4249888.1"/>
    </source>
</evidence>
<gene>
    <name evidence="2" type="ORF">GCM10022255_035870</name>
</gene>